<evidence type="ECO:0008006" key="5">
    <source>
        <dbReference type="Google" id="ProtNLM"/>
    </source>
</evidence>
<name>A0A926Z8P9_9CYAN</name>
<sequence length="282" mass="30849">MSLFKSLVKLTAVTSVAGAIAVSPIFTLKAEALTEVQVLERLGSIPVFTITDEKGAPLLGSMPQQPNAKPDDSQILFFFLGPDEAKMMLNQVQKSNPDVGKKAQIIVRSMNEAYQVIRDNKDKKVVFQFIPSKSSVDSARTILTSQGIAADRIPNVPVFFATGGQANSQGLLTMSIDQNGKREQIVPFFLDQTDLQNLLDRARKEQPDIAKTTKIQVTSLFQVLDSMVTKDNKPNPDVERFQFVPSRTAFEYILKNNQAAAPQAAPAPAPRTIPPAPANKPK</sequence>
<dbReference type="GO" id="GO:0015031">
    <property type="term" value="P:protein transport"/>
    <property type="evidence" value="ECO:0007669"/>
    <property type="project" value="InterPro"/>
</dbReference>
<keyword evidence="2" id="KW-0732">Signal</keyword>
<evidence type="ECO:0000313" key="4">
    <source>
        <dbReference type="Proteomes" id="UP000631421"/>
    </source>
</evidence>
<dbReference type="InterPro" id="IPR007378">
    <property type="entry name" value="Tic22-like"/>
</dbReference>
<keyword evidence="4" id="KW-1185">Reference proteome</keyword>
<reference evidence="3" key="1">
    <citation type="journal article" date="2015" name="ISME J.">
        <title>Draft Genome Sequence of Streptomyces incarnatus NRRL8089, which Produces the Nucleoside Antibiotic Sinefungin.</title>
        <authorList>
            <person name="Oshima K."/>
            <person name="Hattori M."/>
            <person name="Shimizu H."/>
            <person name="Fukuda K."/>
            <person name="Nemoto M."/>
            <person name="Inagaki K."/>
            <person name="Tamura T."/>
        </authorList>
    </citation>
    <scope>NUCLEOTIDE SEQUENCE</scope>
    <source>
        <strain evidence="3">FACHB-1277</strain>
    </source>
</reference>
<feature type="region of interest" description="Disordered" evidence="1">
    <location>
        <begin position="259"/>
        <end position="282"/>
    </location>
</feature>
<dbReference type="PANTHER" id="PTHR33926">
    <property type="entry name" value="PROTEIN TIC 22, CHLOROPLASTIC"/>
    <property type="match status" value="1"/>
</dbReference>
<dbReference type="PANTHER" id="PTHR33926:SF4">
    <property type="entry name" value="PROTEIN TIC 22, CHLOROPLASTIC"/>
    <property type="match status" value="1"/>
</dbReference>
<dbReference type="EMBL" id="JACJPY010000048">
    <property type="protein sequence ID" value="MBD2151279.1"/>
    <property type="molecule type" value="Genomic_DNA"/>
</dbReference>
<protein>
    <recommendedName>
        <fullName evidence="5">Tic22 family protein</fullName>
    </recommendedName>
</protein>
<evidence type="ECO:0000313" key="3">
    <source>
        <dbReference type="EMBL" id="MBD2151279.1"/>
    </source>
</evidence>
<organism evidence="3 4">
    <name type="scientific">Pseudanabaena cinerea FACHB-1277</name>
    <dbReference type="NCBI Taxonomy" id="2949581"/>
    <lineage>
        <taxon>Bacteria</taxon>
        <taxon>Bacillati</taxon>
        <taxon>Cyanobacteriota</taxon>
        <taxon>Cyanophyceae</taxon>
        <taxon>Pseudanabaenales</taxon>
        <taxon>Pseudanabaenaceae</taxon>
        <taxon>Pseudanabaena</taxon>
        <taxon>Pseudanabaena cinerea</taxon>
    </lineage>
</organism>
<gene>
    <name evidence="3" type="ORF">H6F44_14270</name>
</gene>
<evidence type="ECO:0000256" key="2">
    <source>
        <dbReference type="SAM" id="SignalP"/>
    </source>
</evidence>
<dbReference type="Pfam" id="PF04278">
    <property type="entry name" value="Tic22"/>
    <property type="match status" value="1"/>
</dbReference>
<dbReference type="Gene3D" id="3.40.1350.100">
    <property type="match status" value="2"/>
</dbReference>
<accession>A0A926Z8P9</accession>
<comment type="caution">
    <text evidence="3">The sequence shown here is derived from an EMBL/GenBank/DDBJ whole genome shotgun (WGS) entry which is preliminary data.</text>
</comment>
<dbReference type="Proteomes" id="UP000631421">
    <property type="component" value="Unassembled WGS sequence"/>
</dbReference>
<feature type="signal peptide" evidence="2">
    <location>
        <begin position="1"/>
        <end position="21"/>
    </location>
</feature>
<feature type="compositionally biased region" description="Pro residues" evidence="1">
    <location>
        <begin position="265"/>
        <end position="282"/>
    </location>
</feature>
<evidence type="ECO:0000256" key="1">
    <source>
        <dbReference type="SAM" id="MobiDB-lite"/>
    </source>
</evidence>
<feature type="chain" id="PRO_5037710477" description="Tic22 family protein" evidence="2">
    <location>
        <begin position="22"/>
        <end position="282"/>
    </location>
</feature>
<dbReference type="RefSeq" id="WP_190351697.1">
    <property type="nucleotide sequence ID" value="NZ_JACJPY010000048.1"/>
</dbReference>
<proteinExistence type="predicted"/>
<dbReference type="AlphaFoldDB" id="A0A926Z8P9"/>
<reference evidence="3" key="2">
    <citation type="submission" date="2020-08" db="EMBL/GenBank/DDBJ databases">
        <authorList>
            <person name="Chen M."/>
            <person name="Teng W."/>
            <person name="Zhao L."/>
            <person name="Hu C."/>
            <person name="Zhou Y."/>
            <person name="Han B."/>
            <person name="Song L."/>
            <person name="Shu W."/>
        </authorList>
    </citation>
    <scope>NUCLEOTIDE SEQUENCE</scope>
    <source>
        <strain evidence="3">FACHB-1277</strain>
    </source>
</reference>